<proteinExistence type="predicted"/>
<dbReference type="HOGENOM" id="CLU_192306_1_0_6"/>
<gene>
    <name evidence="1" type="ordered locus">EcE24377A_0984</name>
</gene>
<accession>A7ZJX8</accession>
<organism evidence="1 2">
    <name type="scientific">Escherichia coli O139:H28 (strain E24377A / ETEC)</name>
    <dbReference type="NCBI Taxonomy" id="331111"/>
    <lineage>
        <taxon>Bacteria</taxon>
        <taxon>Pseudomonadati</taxon>
        <taxon>Pseudomonadota</taxon>
        <taxon>Gammaproteobacteria</taxon>
        <taxon>Enterobacterales</taxon>
        <taxon>Enterobacteriaceae</taxon>
        <taxon>Escherichia</taxon>
    </lineage>
</organism>
<keyword evidence="2" id="KW-1185">Reference proteome</keyword>
<protein>
    <recommendedName>
        <fullName evidence="3">DUF2732 domain-containing protein</fullName>
    </recommendedName>
</protein>
<dbReference type="Proteomes" id="UP000001122">
    <property type="component" value="Chromosome"/>
</dbReference>
<name>A7ZJX8_ECO24</name>
<dbReference type="KEGG" id="ecw:EcE24377A_0984"/>
<sequence>MCGVSFCLEKVMHTVSENQCGKYALLLQQARTEAQADAATRFSSHLDAMIRHITKAELSRVEIVELLSQESEKFHNIGLSRGEVL</sequence>
<evidence type="ECO:0000313" key="1">
    <source>
        <dbReference type="EMBL" id="ABV19282.1"/>
    </source>
</evidence>
<evidence type="ECO:0008006" key="3">
    <source>
        <dbReference type="Google" id="ProtNLM"/>
    </source>
</evidence>
<dbReference type="AlphaFoldDB" id="A7ZJX8"/>
<dbReference type="Pfam" id="PF10809">
    <property type="entry name" value="DUF2732"/>
    <property type="match status" value="1"/>
</dbReference>
<dbReference type="EMBL" id="CP000800">
    <property type="protein sequence ID" value="ABV19282.1"/>
    <property type="molecule type" value="Genomic_DNA"/>
</dbReference>
<evidence type="ECO:0000313" key="2">
    <source>
        <dbReference type="Proteomes" id="UP000001122"/>
    </source>
</evidence>
<reference evidence="2" key="1">
    <citation type="journal article" date="2008" name="J. Bacteriol.">
        <title>The pangenome structure of Escherichia coli: comparative genomic analysis of E. coli commensal and pathogenic isolates.</title>
        <authorList>
            <person name="Rasko D.A."/>
            <person name="Rosovitz M.J."/>
            <person name="Myers G.S."/>
            <person name="Mongodin E.F."/>
            <person name="Fricke W.F."/>
            <person name="Gajer P."/>
            <person name="Crabtree J."/>
            <person name="Sebaihia M."/>
            <person name="Thomson N.R."/>
            <person name="Chaudhuri R."/>
            <person name="Henderson I.R."/>
            <person name="Sperandio V."/>
            <person name="Ravel J."/>
        </authorList>
    </citation>
    <scope>NUCLEOTIDE SEQUENCE [LARGE SCALE GENOMIC DNA]</scope>
    <source>
        <strain evidence="2">E24377A / ETEC</strain>
    </source>
</reference>
<dbReference type="InterPro" id="IPR020126">
    <property type="entry name" value="DUF2732"/>
</dbReference>